<dbReference type="Proteomes" id="UP000241895">
    <property type="component" value="Unassembled WGS sequence"/>
</dbReference>
<dbReference type="EMBL" id="PXNS01000005">
    <property type="protein sequence ID" value="PTL94955.1"/>
    <property type="molecule type" value="Genomic_DNA"/>
</dbReference>
<comment type="caution">
    <text evidence="1">The sequence shown here is derived from an EMBL/GenBank/DDBJ whole genome shotgun (WGS) entry which is preliminary data.</text>
</comment>
<dbReference type="RefSeq" id="WP_108132527.1">
    <property type="nucleotide sequence ID" value="NZ_PXNS01000005.1"/>
</dbReference>
<protein>
    <submittedName>
        <fullName evidence="1">Uncharacterized protein</fullName>
    </submittedName>
</protein>
<proteinExistence type="predicted"/>
<evidence type="ECO:0000313" key="2">
    <source>
        <dbReference type="Proteomes" id="UP000241895"/>
    </source>
</evidence>
<gene>
    <name evidence="1" type="ORF">C6W88_11475</name>
</gene>
<evidence type="ECO:0000313" key="1">
    <source>
        <dbReference type="EMBL" id="PTL94955.1"/>
    </source>
</evidence>
<name>A0ABX5IWU2_9GAMM</name>
<sequence>MSSSLPFVLCQSLTQLARQLLESERQEARTHVLARGRIYRVTVELTPVPLEQVRDVINAYE</sequence>
<accession>A0ABX5IWU2</accession>
<keyword evidence="2" id="KW-1185">Reference proteome</keyword>
<organism evidence="1 2">
    <name type="scientific">Halomonas litopenaei</name>
    <dbReference type="NCBI Taxonomy" id="2109328"/>
    <lineage>
        <taxon>Bacteria</taxon>
        <taxon>Pseudomonadati</taxon>
        <taxon>Pseudomonadota</taxon>
        <taxon>Gammaproteobacteria</taxon>
        <taxon>Oceanospirillales</taxon>
        <taxon>Halomonadaceae</taxon>
        <taxon>Halomonas</taxon>
    </lineage>
</organism>
<reference evidence="1 2" key="1">
    <citation type="submission" date="2018-03" db="EMBL/GenBank/DDBJ databases">
        <authorList>
            <person name="Zhou J."/>
            <person name="Li X."/>
            <person name="Xue M."/>
            <person name="Yin J."/>
        </authorList>
    </citation>
    <scope>NUCLEOTIDE SEQUENCE [LARGE SCALE GENOMIC DNA]</scope>
    <source>
        <strain evidence="1 2">SYSU ZJ2214</strain>
    </source>
</reference>